<evidence type="ECO:0000256" key="1">
    <source>
        <dbReference type="ARBA" id="ARBA00022729"/>
    </source>
</evidence>
<dbReference type="Pfam" id="PF03372">
    <property type="entry name" value="Exo_endo_phos"/>
    <property type="match status" value="1"/>
</dbReference>
<dbReference type="Gene3D" id="2.60.40.1220">
    <property type="match status" value="1"/>
</dbReference>
<feature type="domain" description="SbsA Ig-like" evidence="4">
    <location>
        <begin position="233"/>
        <end position="340"/>
    </location>
</feature>
<dbReference type="InterPro" id="IPR005135">
    <property type="entry name" value="Endo/exonuclease/phosphatase"/>
</dbReference>
<feature type="chain" id="PRO_5026712719" evidence="2">
    <location>
        <begin position="27"/>
        <end position="1130"/>
    </location>
</feature>
<evidence type="ECO:0000259" key="5">
    <source>
        <dbReference type="Pfam" id="PF18962"/>
    </source>
</evidence>
<dbReference type="NCBIfam" id="TIGR04183">
    <property type="entry name" value="Por_Secre_tail"/>
    <property type="match status" value="1"/>
</dbReference>
<feature type="domain" description="Secretion system C-terminal sorting" evidence="5">
    <location>
        <begin position="1051"/>
        <end position="1127"/>
    </location>
</feature>
<organism evidence="6 7">
    <name type="scientific">Nibribacter ruber</name>
    <dbReference type="NCBI Taxonomy" id="2698458"/>
    <lineage>
        <taxon>Bacteria</taxon>
        <taxon>Pseudomonadati</taxon>
        <taxon>Bacteroidota</taxon>
        <taxon>Cytophagia</taxon>
        <taxon>Cytophagales</taxon>
        <taxon>Hymenobacteraceae</taxon>
        <taxon>Nibribacter</taxon>
    </lineage>
</organism>
<reference evidence="6 7" key="1">
    <citation type="submission" date="2020-01" db="EMBL/GenBank/DDBJ databases">
        <authorList>
            <person name="Kim M."/>
        </authorList>
    </citation>
    <scope>NUCLEOTIDE SEQUENCE [LARGE SCALE GENOMIC DNA]</scope>
    <source>
        <strain evidence="6 7">BT10</strain>
    </source>
</reference>
<keyword evidence="7" id="KW-1185">Reference proteome</keyword>
<keyword evidence="1 2" id="KW-0732">Signal</keyword>
<dbReference type="InterPro" id="IPR014755">
    <property type="entry name" value="Cu-Rt/internalin_Ig-like"/>
</dbReference>
<evidence type="ECO:0000259" key="4">
    <source>
        <dbReference type="Pfam" id="PF13205"/>
    </source>
</evidence>
<dbReference type="AlphaFoldDB" id="A0A6P1NVV8"/>
<dbReference type="InterPro" id="IPR026444">
    <property type="entry name" value="Secre_tail"/>
</dbReference>
<dbReference type="Gene3D" id="3.60.10.10">
    <property type="entry name" value="Endonuclease/exonuclease/phosphatase"/>
    <property type="match status" value="1"/>
</dbReference>
<dbReference type="Pfam" id="PF13205">
    <property type="entry name" value="Big_5"/>
    <property type="match status" value="1"/>
</dbReference>
<evidence type="ECO:0000256" key="2">
    <source>
        <dbReference type="SAM" id="SignalP"/>
    </source>
</evidence>
<evidence type="ECO:0000313" key="6">
    <source>
        <dbReference type="EMBL" id="QHL87200.1"/>
    </source>
</evidence>
<sequence length="1130" mass="118874">MVKPLHKLSLLLVAGLWLGSGNDAQAQVNLSSASYTQNFEGMGTTLPAGWEALRLAGSGTINQSLSPVVNDGSGNSGAIYSVGAASAADRALGVLASGSTVPAFGIAFKNTSGATKSGLTIEAMMEQWKTGSLATVNEEVIFEYSLDATSLSTGIWKTLASLNLVEKLTDAVDNAAVNGNLAANRTAITGTITETLAPDAIIYLRWKDTNDGGNDGIYAIDDFSVSFIAGATDVTAPSLGATPFMPADNATGIATTTNLTITFNEAVKLGAGAFTLYNLSDNTNSALTAAVEGSTVTLTSATALQPGKNYAIQVAANAVTDIAGNAFAGITDNTTWNFTTASTASPVITTAVSSLTFGTTSQGKTSAVQSYEFSASNLTGDVTVAVTGPFQIAKRAAAELGNFGTTALTFTQAEITAGEKVYVRFAPSAAGAATGSITHNTTGGQEVTVALTGSAFNPYVQNFNDAAFLTNSGWSQFSVSGAQVWASTNFGQTCLSGCTNETPDKAAQINGYSNGNNVNEDWLISPSMDLASFTNYPVLQFASISAFAGNQLKLMYSTDYTGTGNPTAATWTEIPNVFPASNSSVWTVAEGIELPKNANVYVAFVYTSTAEAASRWTVDNFKVEDKASFYQIPTSLLSFGEVAPGAMSDPQTFTLKAAGSGNVTVTAPAGFKVKASGSTYEQSVVVTETAAAAGQIISIVYAPTTKVVLQKGAIAITGTGLDVKTIMVEGSSYFKSETFEVTTFNMEFFATDMKSDTNFEYGPTNDALQVENATKVMQTIKSDIFAVQEVVDEPELDKVVAAMPGYAKRISPAYSFSVRQSNNTTPFPAQKVGFVYNTATVTPVGFRVMFEDLYKRTVDGATNTGIDAGFWSSGRLPYMGIFNVTVDGKTQRVYVVNVHTKAGSESGDYTDRLKDVQVLSDSLKAHYGNVNLILLGDFNDDVSKSTRGANYVSTFNPIVTDVANYKTLTYELSQAGATSHPTVSGGNFLDHIVISNELVDEYIESSIVIEDPRNYISGYLTTTSDHLPVTARFALSGALGIRDAIAGTFGVYPNPTVGKITLQLPAKVSKQSKVNLTLYTTRGEVLLQTAGTEQALNQELSRVLQKSAAGLYLIKIQAGSETYQARVIKN</sequence>
<dbReference type="GO" id="GO:0003824">
    <property type="term" value="F:catalytic activity"/>
    <property type="evidence" value="ECO:0007669"/>
    <property type="project" value="InterPro"/>
</dbReference>
<feature type="domain" description="Endonuclease/exonuclease/phosphatase" evidence="3">
    <location>
        <begin position="743"/>
        <end position="1026"/>
    </location>
</feature>
<dbReference type="EMBL" id="CP047897">
    <property type="protein sequence ID" value="QHL87200.1"/>
    <property type="molecule type" value="Genomic_DNA"/>
</dbReference>
<dbReference type="Pfam" id="PF18962">
    <property type="entry name" value="Por_Secre_tail"/>
    <property type="match status" value="1"/>
</dbReference>
<dbReference type="InterPro" id="IPR032812">
    <property type="entry name" value="SbsA_Ig"/>
</dbReference>
<dbReference type="InterPro" id="IPR036691">
    <property type="entry name" value="Endo/exonu/phosph_ase_sf"/>
</dbReference>
<dbReference type="Proteomes" id="UP000464214">
    <property type="component" value="Chromosome"/>
</dbReference>
<dbReference type="SUPFAM" id="SSF56219">
    <property type="entry name" value="DNase I-like"/>
    <property type="match status" value="1"/>
</dbReference>
<evidence type="ECO:0000313" key="7">
    <source>
        <dbReference type="Proteomes" id="UP000464214"/>
    </source>
</evidence>
<name>A0A6P1NVV8_9BACT</name>
<dbReference type="RefSeq" id="WP_160690371.1">
    <property type="nucleotide sequence ID" value="NZ_CP047897.1"/>
</dbReference>
<proteinExistence type="predicted"/>
<protein>
    <submittedName>
        <fullName evidence="6">T9SS type A sorting domain-containing protein</fullName>
    </submittedName>
</protein>
<feature type="signal peptide" evidence="2">
    <location>
        <begin position="1"/>
        <end position="26"/>
    </location>
</feature>
<dbReference type="KEGG" id="nib:GU926_07045"/>
<accession>A0A6P1NVV8</accession>
<evidence type="ECO:0000259" key="3">
    <source>
        <dbReference type="Pfam" id="PF03372"/>
    </source>
</evidence>
<gene>
    <name evidence="6" type="ORF">GU926_07045</name>
</gene>
<dbReference type="Gene3D" id="2.60.120.200">
    <property type="match status" value="1"/>
</dbReference>